<dbReference type="InterPro" id="IPR010736">
    <property type="entry name" value="SHIPPO-rpt"/>
</dbReference>
<feature type="compositionally biased region" description="Basic and acidic residues" evidence="1">
    <location>
        <begin position="1"/>
        <end position="21"/>
    </location>
</feature>
<reference evidence="3" key="1">
    <citation type="submission" date="2019-03" db="EMBL/GenBank/DDBJ databases">
        <authorList>
            <person name="Gaulin E."/>
            <person name="Dumas B."/>
        </authorList>
    </citation>
    <scope>NUCLEOTIDE SEQUENCE [LARGE SCALE GENOMIC DNA]</scope>
    <source>
        <strain evidence="3">CBS 568.67</strain>
    </source>
</reference>
<dbReference type="Proteomes" id="UP000332933">
    <property type="component" value="Unassembled WGS sequence"/>
</dbReference>
<protein>
    <submittedName>
        <fullName evidence="3">Aste57867_17283 protein</fullName>
    </submittedName>
</protein>
<proteinExistence type="predicted"/>
<evidence type="ECO:0000313" key="3">
    <source>
        <dbReference type="EMBL" id="VFT94039.1"/>
    </source>
</evidence>
<feature type="region of interest" description="Disordered" evidence="1">
    <location>
        <begin position="169"/>
        <end position="188"/>
    </location>
</feature>
<dbReference type="AlphaFoldDB" id="A0A485L7K6"/>
<feature type="region of interest" description="Disordered" evidence="1">
    <location>
        <begin position="347"/>
        <end position="380"/>
    </location>
</feature>
<keyword evidence="4" id="KW-1185">Reference proteome</keyword>
<dbReference type="Pfam" id="PF07004">
    <property type="entry name" value="SHIPPO-rpt"/>
    <property type="match status" value="1"/>
</dbReference>
<feature type="compositionally biased region" description="Polar residues" evidence="1">
    <location>
        <begin position="169"/>
        <end position="180"/>
    </location>
</feature>
<organism evidence="3 4">
    <name type="scientific">Aphanomyces stellatus</name>
    <dbReference type="NCBI Taxonomy" id="120398"/>
    <lineage>
        <taxon>Eukaryota</taxon>
        <taxon>Sar</taxon>
        <taxon>Stramenopiles</taxon>
        <taxon>Oomycota</taxon>
        <taxon>Saprolegniomycetes</taxon>
        <taxon>Saprolegniales</taxon>
        <taxon>Verrucalvaceae</taxon>
        <taxon>Aphanomyces</taxon>
    </lineage>
</organism>
<feature type="region of interest" description="Disordered" evidence="1">
    <location>
        <begin position="216"/>
        <end position="239"/>
    </location>
</feature>
<dbReference type="OrthoDB" id="77716at2759"/>
<reference evidence="2" key="2">
    <citation type="submission" date="2019-06" db="EMBL/GenBank/DDBJ databases">
        <title>Genomics analysis of Aphanomyces spp. identifies a new class of oomycete effector associated with host adaptation.</title>
        <authorList>
            <person name="Gaulin E."/>
        </authorList>
    </citation>
    <scope>NUCLEOTIDE SEQUENCE</scope>
    <source>
        <strain evidence="2">CBS 578.67</strain>
    </source>
</reference>
<evidence type="ECO:0000313" key="2">
    <source>
        <dbReference type="EMBL" id="KAF0691510.1"/>
    </source>
</evidence>
<dbReference type="EMBL" id="CAADRA010006104">
    <property type="protein sequence ID" value="VFT94039.1"/>
    <property type="molecule type" value="Genomic_DNA"/>
</dbReference>
<feature type="region of interest" description="Disordered" evidence="1">
    <location>
        <begin position="1"/>
        <end position="25"/>
    </location>
</feature>
<sequence>MALITSEKRFGPKFSTGREEEPGPTAYALKTDFDVIKAQKASKVAYFGTEARAKPPPKSIDFGSYNSDLPGAFPNVYTVDQWETQQKLVLEESQRVRNTGVIPSSPPKVHLAAGPGTYETELDMLKESRDFHFGKAKRLDMTEYMAKRGEVGASPGPKYNPETYTIAHQASTRRASSRQGPANDPKLDPTFQAIDKKVRKLNSALTSPTFWAVSPRLKPPADGKQSGPGSYNSPTDFVKRTTKRGTFGTAKQMDMLSNLLAAGIVGNTPVGPGQYNVSADSFKTKTYSTRGGYVSTAKHTTTVVESMQVDVKAPSRMFDVGVDGASLPASELWRSLRKAPDPKKLGYDNGVPSLVQKRTTSPKKGVVAPPTETKEETHDDLSLPPVVVGVVGHHPVDVVVEPMMQLELPPESDEAISFEL</sequence>
<gene>
    <name evidence="3" type="primary">Aste57867_17283</name>
    <name evidence="2" type="ORF">As57867_017224</name>
    <name evidence="3" type="ORF">ASTE57867_17283</name>
</gene>
<accession>A0A485L7K6</accession>
<evidence type="ECO:0000313" key="4">
    <source>
        <dbReference type="Proteomes" id="UP000332933"/>
    </source>
</evidence>
<name>A0A485L7K6_9STRA</name>
<dbReference type="EMBL" id="VJMH01006083">
    <property type="protein sequence ID" value="KAF0691510.1"/>
    <property type="molecule type" value="Genomic_DNA"/>
</dbReference>
<evidence type="ECO:0000256" key="1">
    <source>
        <dbReference type="SAM" id="MobiDB-lite"/>
    </source>
</evidence>